<comment type="caution">
    <text evidence="1">The sequence shown here is derived from an EMBL/GenBank/DDBJ whole genome shotgun (WGS) entry which is preliminary data.</text>
</comment>
<proteinExistence type="predicted"/>
<sequence>MTTSLGLLSRKGLVILQKLQGAVKLASGPLGSVRTAAQWNPDAKWMYQFGGPILMPETTPDTGGY</sequence>
<accession>A0A1D1VEZ7</accession>
<evidence type="ECO:0000313" key="2">
    <source>
        <dbReference type="Proteomes" id="UP000186922"/>
    </source>
</evidence>
<organism evidence="1 2">
    <name type="scientific">Ramazzottius varieornatus</name>
    <name type="common">Water bear</name>
    <name type="synonym">Tardigrade</name>
    <dbReference type="NCBI Taxonomy" id="947166"/>
    <lineage>
        <taxon>Eukaryota</taxon>
        <taxon>Metazoa</taxon>
        <taxon>Ecdysozoa</taxon>
        <taxon>Tardigrada</taxon>
        <taxon>Eutardigrada</taxon>
        <taxon>Parachela</taxon>
        <taxon>Hypsibioidea</taxon>
        <taxon>Ramazzottiidae</taxon>
        <taxon>Ramazzottius</taxon>
    </lineage>
</organism>
<keyword evidence="2" id="KW-1185">Reference proteome</keyword>
<evidence type="ECO:0000313" key="1">
    <source>
        <dbReference type="EMBL" id="GAU99490.1"/>
    </source>
</evidence>
<dbReference type="EMBL" id="BDGG01000005">
    <property type="protein sequence ID" value="GAU99490.1"/>
    <property type="molecule type" value="Genomic_DNA"/>
</dbReference>
<dbReference type="AlphaFoldDB" id="A0A1D1VEZ7"/>
<name>A0A1D1VEZ7_RAMVA</name>
<reference evidence="1 2" key="1">
    <citation type="journal article" date="2016" name="Nat. Commun.">
        <title>Extremotolerant tardigrade genome and improved radiotolerance of human cultured cells by tardigrade-unique protein.</title>
        <authorList>
            <person name="Hashimoto T."/>
            <person name="Horikawa D.D."/>
            <person name="Saito Y."/>
            <person name="Kuwahara H."/>
            <person name="Kozuka-Hata H."/>
            <person name="Shin-I T."/>
            <person name="Minakuchi Y."/>
            <person name="Ohishi K."/>
            <person name="Motoyama A."/>
            <person name="Aizu T."/>
            <person name="Enomoto A."/>
            <person name="Kondo K."/>
            <person name="Tanaka S."/>
            <person name="Hara Y."/>
            <person name="Koshikawa S."/>
            <person name="Sagara H."/>
            <person name="Miura T."/>
            <person name="Yokobori S."/>
            <person name="Miyagawa K."/>
            <person name="Suzuki Y."/>
            <person name="Kubo T."/>
            <person name="Oyama M."/>
            <person name="Kohara Y."/>
            <person name="Fujiyama A."/>
            <person name="Arakawa K."/>
            <person name="Katayama T."/>
            <person name="Toyoda A."/>
            <person name="Kunieda T."/>
        </authorList>
    </citation>
    <scope>NUCLEOTIDE SEQUENCE [LARGE SCALE GENOMIC DNA]</scope>
    <source>
        <strain evidence="1 2">YOKOZUNA-1</strain>
    </source>
</reference>
<gene>
    <name evidence="1" type="primary">RvY_10484-1</name>
    <name evidence="1" type="synonym">RvY_10484.1</name>
    <name evidence="1" type="ORF">RvY_10484</name>
</gene>
<dbReference type="Proteomes" id="UP000186922">
    <property type="component" value="Unassembled WGS sequence"/>
</dbReference>
<protein>
    <submittedName>
        <fullName evidence="1">Uncharacterized protein</fullName>
    </submittedName>
</protein>